<organism evidence="3 4">
    <name type="scientific">Christiangramia sabulilitoris</name>
    <dbReference type="NCBI Taxonomy" id="2583991"/>
    <lineage>
        <taxon>Bacteria</taxon>
        <taxon>Pseudomonadati</taxon>
        <taxon>Bacteroidota</taxon>
        <taxon>Flavobacteriia</taxon>
        <taxon>Flavobacteriales</taxon>
        <taxon>Flavobacteriaceae</taxon>
        <taxon>Christiangramia</taxon>
    </lineage>
</organism>
<feature type="region of interest" description="Disordered" evidence="1">
    <location>
        <begin position="1"/>
        <end position="26"/>
    </location>
</feature>
<evidence type="ECO:0000256" key="1">
    <source>
        <dbReference type="SAM" id="MobiDB-lite"/>
    </source>
</evidence>
<dbReference type="AlphaFoldDB" id="A0A550I9C3"/>
<dbReference type="EMBL" id="VHSF01000001">
    <property type="protein sequence ID" value="TRO67583.1"/>
    <property type="molecule type" value="Genomic_DNA"/>
</dbReference>
<feature type="compositionally biased region" description="Acidic residues" evidence="1">
    <location>
        <begin position="7"/>
        <end position="21"/>
    </location>
</feature>
<sequence>MQSVAQTDDENWDEKENEQMVDADKKQQLIRDAKDSKQAFIKNSSNLKELFDKAVGYVIFPNVGKGAYILGGAAGNGVLFENGKVEGFAELRQLDIGLQIGGQAYRQAILFQTQSELDNFKKGNYSLSGNASAVIIEKGKAKNVEFNNGRAIVTMPKAGAMVEVSVGGQKFEYASAGDY</sequence>
<keyword evidence="4" id="KW-1185">Reference proteome</keyword>
<evidence type="ECO:0000313" key="3">
    <source>
        <dbReference type="EMBL" id="TRO67583.1"/>
    </source>
</evidence>
<proteinExistence type="predicted"/>
<protein>
    <submittedName>
        <fullName evidence="3">Lipid-binding SYLF domain-containing protein</fullName>
    </submittedName>
</protein>
<dbReference type="OrthoDB" id="5405772at2"/>
<accession>A0A550I9C3</accession>
<dbReference type="InterPro" id="IPR007461">
    <property type="entry name" value="Ysc84_actin-binding"/>
</dbReference>
<feature type="domain" description="Ysc84 actin-binding" evidence="2">
    <location>
        <begin position="94"/>
        <end position="171"/>
    </location>
</feature>
<evidence type="ECO:0000313" key="4">
    <source>
        <dbReference type="Proteomes" id="UP000315131"/>
    </source>
</evidence>
<dbReference type="Proteomes" id="UP000315131">
    <property type="component" value="Unassembled WGS sequence"/>
</dbReference>
<name>A0A550I9C3_9FLAO</name>
<evidence type="ECO:0000259" key="2">
    <source>
        <dbReference type="Pfam" id="PF04366"/>
    </source>
</evidence>
<reference evidence="3 4" key="1">
    <citation type="submission" date="2019-06" db="EMBL/GenBank/DDBJ databases">
        <title>Gramella sabulilitoris sp. nov., isolated from a marine sand.</title>
        <authorList>
            <person name="Yoon J.-H."/>
        </authorList>
    </citation>
    <scope>NUCLEOTIDE SEQUENCE [LARGE SCALE GENOMIC DNA]</scope>
    <source>
        <strain evidence="3 4">HSMS-1</strain>
    </source>
</reference>
<dbReference type="Pfam" id="PF04366">
    <property type="entry name" value="Ysc84"/>
    <property type="match status" value="1"/>
</dbReference>
<comment type="caution">
    <text evidence="3">The sequence shown here is derived from an EMBL/GenBank/DDBJ whole genome shotgun (WGS) entry which is preliminary data.</text>
</comment>
<gene>
    <name evidence="3" type="ORF">FGM01_06435</name>
</gene>
<dbReference type="CDD" id="cd11524">
    <property type="entry name" value="SYLF"/>
    <property type="match status" value="1"/>
</dbReference>